<feature type="transmembrane region" description="Helical" evidence="2">
    <location>
        <begin position="1766"/>
        <end position="1791"/>
    </location>
</feature>
<feature type="domain" description="PKD/REJ-like" evidence="3">
    <location>
        <begin position="770"/>
        <end position="1169"/>
    </location>
</feature>
<feature type="region of interest" description="Disordered" evidence="1">
    <location>
        <begin position="1829"/>
        <end position="1849"/>
    </location>
</feature>
<evidence type="ECO:0000259" key="3">
    <source>
        <dbReference type="Pfam" id="PF02010"/>
    </source>
</evidence>
<dbReference type="WBParaSite" id="HCON_00189650-00001">
    <property type="protein sequence ID" value="HCON_00189650-00001"/>
    <property type="gene ID" value="HCON_00189650"/>
</dbReference>
<evidence type="ECO:0000256" key="1">
    <source>
        <dbReference type="SAM" id="MobiDB-lite"/>
    </source>
</evidence>
<dbReference type="Pfam" id="PF02010">
    <property type="entry name" value="REJ"/>
    <property type="match status" value="1"/>
</dbReference>
<keyword evidence="2" id="KW-0812">Transmembrane</keyword>
<keyword evidence="4" id="KW-1185">Reference proteome</keyword>
<reference evidence="5" key="1">
    <citation type="submission" date="2020-12" db="UniProtKB">
        <authorList>
            <consortium name="WormBaseParasite"/>
        </authorList>
    </citation>
    <scope>IDENTIFICATION</scope>
    <source>
        <strain evidence="5">MHco3</strain>
    </source>
</reference>
<dbReference type="OMA" id="KTIHYFG"/>
<keyword evidence="2" id="KW-0472">Membrane</keyword>
<feature type="region of interest" description="Disordered" evidence="1">
    <location>
        <begin position="1266"/>
        <end position="1298"/>
    </location>
</feature>
<accession>A0A7I5EEZ4</accession>
<organism evidence="4 5">
    <name type="scientific">Haemonchus contortus</name>
    <name type="common">Barber pole worm</name>
    <dbReference type="NCBI Taxonomy" id="6289"/>
    <lineage>
        <taxon>Eukaryota</taxon>
        <taxon>Metazoa</taxon>
        <taxon>Ecdysozoa</taxon>
        <taxon>Nematoda</taxon>
        <taxon>Chromadorea</taxon>
        <taxon>Rhabditida</taxon>
        <taxon>Rhabditina</taxon>
        <taxon>Rhabditomorpha</taxon>
        <taxon>Strongyloidea</taxon>
        <taxon>Trichostrongylidae</taxon>
        <taxon>Haemonchus</taxon>
    </lineage>
</organism>
<sequence length="1849" mass="203696">MNVSFSFKKALIRWDRLISMAAENTFRLVDWSKDESQACLARVYQLNRFHQQFFMKTPVTVSDGSFMSLITLLYLFCFTSVSDDVASQVAKLSIWQCYGGSGRCGAIPGGPQILNDTSTITAEDLPTENRLVSLDSLLAKLLVVEPNSSHGIVVLEAGNTSYIEWWLSSNQSVVTMNTSRDTNPPLVQQAFVRNLPLYHFNASAYEGVPDEVIVVAPGASLTFLTKELFTESSCHHSALIVAPLKWTSDVAKVFVNQFNTVRVKDCEICSQLPLSSSFIRLCPQSRSYDRVSNKTSLFPMPIEAAIALVEPAFWDTEPYSIQFMVTLNSSLDLPPLAKIVCTLESESGSQYPLTARDLVNNTVGLTLSSEAPPAAYHLSCMLNFTNQKRSIKSTYNRTLVGINFTALVETVNGSIIIPCYGNLLTATAMFKVELPSIFNSVQTNGSYCFIDGVSYAGEISGLEMQCLLDNLTISHEMEVYFVRSAQLHEATLKKQVPINLRMVCEPTEPPTEEPPTALDTPPTELIESESNWDVTTLPAESTTPDGNLSVELSRDLLGFVIKHDSANTFPVGLIACELVIGNYQSLGVGAVCIGGGDHVAVRFGESASLVITDPVVIFGNEIELHVPDIIAYPNFTLLAPSEVMSCMEQVTIEVKQITGNGKHPLRFKWTAENASAELSQIFESATGRFLSFPTTLLNSDVIVVVTACNFAGMCTSIRTAPMRPVETTATLSLTIGGIAQSLVPSMAIRLVALPEFSRCNESFSVVPDDAQYKWSVRGLYVTSDDSYRIPAFTYKAGESVEVRVEVYYRDKNTNRLLRAAANEMLVYVAENLVAVVDAVTRSVSSDSTVIIDASRSKNPNDHEGTVTHQWQCMNLTSGSECILPETIDMKSAVLQIPPGLLNQGKSFNFTDIVRAQSLSGSVWSLVSIGPPRLPQIFFTPFSQDKVSTSEHLRIQAYITVLRGWLKTSWEVLRTPYTSYFNLSTFLRDPNTTFIQEQLSGSNQAAVSLTIPPVNPALYPDWAGLIPGMRYTIRLNAETIDGSAYADVLIIVNAPPTVGIVEVSPSTGALALETQIEFRKGDGWSDEDLPLQHRFGIKIIFVNDTSAVYWFPRTGAISHRLYLPSAVNKEPACGKYVGFQAVLEVCDRFHSCSTAESMPFEVSQPSNVTLAVVDMVAAINSYIGNGNIFGALSGMYVIDVQRCEEKFDMVTADKIATKLLMTLDNSSDTNDFQEVLYTTSHIMDDLSPFVLEGIILVLERYRSIRGMTPSSSSSLSPSSSRRTRRTKREATVASATSDEQEADDMLSMYDLLLEKNQQIVDVYLLNIQDFLSTFCIQLDETSSRIMKAKGGGLTTIQAQSLVPGAQDFPNSSFTIAGESTPVISFSTEFCARFSSWNCGPSMAACHNICLATSQIKMIALQKNQQLMQYFFGGMYDAISANSSVSQLHHIELRDPLSGEQVNLPNGVQYSVYIPLTSYEASHYYACLIFIDSMWKENCVTSSFATHVNGVPNILCSCSTAGLLSVFITNPPIPPAYPAYNEIRMTFVLNSTYPASGSQLQVFKSRLASASGVDERRFVNATSKILSKNISQISVILRPPFRITQMTNSYAMQAIRRAVENGSGFTAYNFVVVLNSTFDVVKRNLSGDGNARKVIITIDRSYQAVVGNESTALATKWCESIATMLRVSHYRFKNARIFIGIVFNLTITLPFEGETDPLPAEEIAIMMMECSKYEEFDLQSIQGLELAVQPITDRDIIELIVLRQLNTLSMVVIITMSTIIGIFLLYTGGAVIVKVKTDRLIEEERRKVLRITPAAPAAPTGDMYVMQDLSQMPSTSQEPPRHRIATVSRHQ</sequence>
<evidence type="ECO:0000256" key="2">
    <source>
        <dbReference type="SAM" id="Phobius"/>
    </source>
</evidence>
<dbReference type="Proteomes" id="UP000025227">
    <property type="component" value="Unplaced"/>
</dbReference>
<name>A0A7I5EEZ4_HAECO</name>
<keyword evidence="2" id="KW-1133">Transmembrane helix</keyword>
<dbReference type="OrthoDB" id="5797397at2759"/>
<feature type="compositionally biased region" description="Low complexity" evidence="1">
    <location>
        <begin position="1267"/>
        <end position="1279"/>
    </location>
</feature>
<proteinExistence type="predicted"/>
<protein>
    <submittedName>
        <fullName evidence="5">REJ domain-containing protein</fullName>
    </submittedName>
</protein>
<dbReference type="InterPro" id="IPR002859">
    <property type="entry name" value="PKD/REJ-like"/>
</dbReference>
<evidence type="ECO:0000313" key="5">
    <source>
        <dbReference type="WBParaSite" id="HCON_00189650-00001"/>
    </source>
</evidence>
<evidence type="ECO:0000313" key="4">
    <source>
        <dbReference type="Proteomes" id="UP000025227"/>
    </source>
</evidence>